<dbReference type="Proteomes" id="UP000750711">
    <property type="component" value="Unassembled WGS sequence"/>
</dbReference>
<dbReference type="SUPFAM" id="SSF51197">
    <property type="entry name" value="Clavaminate synthase-like"/>
    <property type="match status" value="1"/>
</dbReference>
<comment type="caution">
    <text evidence="2">The sequence shown here is derived from an EMBL/GenBank/DDBJ whole genome shotgun (WGS) entry which is preliminary data.</text>
</comment>
<protein>
    <recommendedName>
        <fullName evidence="4">JmjC domain-containing protein</fullName>
    </recommendedName>
</protein>
<accession>A0A9P8LEJ1</accession>
<evidence type="ECO:0008006" key="4">
    <source>
        <dbReference type="Google" id="ProtNLM"/>
    </source>
</evidence>
<reference evidence="2" key="1">
    <citation type="submission" date="2021-03" db="EMBL/GenBank/DDBJ databases">
        <title>Comparative genomics and phylogenomic investigation of the class Geoglossomycetes provide insights into ecological specialization and systematics.</title>
        <authorList>
            <person name="Melie T."/>
            <person name="Pirro S."/>
            <person name="Miller A.N."/>
            <person name="Quandt A."/>
        </authorList>
    </citation>
    <scope>NUCLEOTIDE SEQUENCE</scope>
    <source>
        <strain evidence="2">CAQ_001_2017</strain>
    </source>
</reference>
<evidence type="ECO:0000256" key="1">
    <source>
        <dbReference type="SAM" id="MobiDB-lite"/>
    </source>
</evidence>
<evidence type="ECO:0000313" key="2">
    <source>
        <dbReference type="EMBL" id="KAH0562504.1"/>
    </source>
</evidence>
<evidence type="ECO:0000313" key="3">
    <source>
        <dbReference type="Proteomes" id="UP000750711"/>
    </source>
</evidence>
<feature type="region of interest" description="Disordered" evidence="1">
    <location>
        <begin position="102"/>
        <end position="153"/>
    </location>
</feature>
<keyword evidence="3" id="KW-1185">Reference proteome</keyword>
<dbReference type="EMBL" id="JAGHQM010000336">
    <property type="protein sequence ID" value="KAH0562504.1"/>
    <property type="molecule type" value="Genomic_DNA"/>
</dbReference>
<dbReference type="Gene3D" id="2.60.120.650">
    <property type="entry name" value="Cupin"/>
    <property type="match status" value="1"/>
</dbReference>
<dbReference type="AlphaFoldDB" id="A0A9P8LEJ1"/>
<sequence>MDSENHYSIIEVDEGDILVCPNCNTAVTNIGKHIHWPMSMRKSLARKKFLNAKRFKKLEYPDSRDPYPELGVPIDGFRCSRCRTFSKSQLYKKYFEVTSNSPSDIQGGGDTGGIRFPSDGQEGIEQDSIDHDFSPPAAGPSQAPIPEQSSDSQSYEEFKSMLKVVSGTSHGYLQTVSEFLKIMEKAVPADSSCISFLSNEEIVQELGERKPIVVRNSGDECLKTIKDFFRTSPCILRREVDVQDPYNTNDDSYTRRTMDDVRKAFEMGPHEREEREINYNLLDVHNHWEFLIPPWTSEVHLLKDVIDSLRDIPTAHRRIERPGFKNYHSWLLMSLVGKPNVVITGEHLDTCGFFSYITVLEGRKLWAIFYNEVWRYIWLEPGDSLVMPPGTPHAVGTPCDTLCVGGHFWTYEMDQSLGAIEAIVKDPGRTNDWNPGETQEILKGLIQVIHTCPERFGNERVAGLLSRINVGGEMPVSALADVTAVRRTGSVGSLVIFIMIVVRTTSKKGLFNVRGSEGNEGS</sequence>
<organism evidence="2 3">
    <name type="scientific">Trichoglossum hirsutum</name>
    <dbReference type="NCBI Taxonomy" id="265104"/>
    <lineage>
        <taxon>Eukaryota</taxon>
        <taxon>Fungi</taxon>
        <taxon>Dikarya</taxon>
        <taxon>Ascomycota</taxon>
        <taxon>Pezizomycotina</taxon>
        <taxon>Geoglossomycetes</taxon>
        <taxon>Geoglossales</taxon>
        <taxon>Geoglossaceae</taxon>
        <taxon>Trichoglossum</taxon>
    </lineage>
</organism>
<name>A0A9P8LEJ1_9PEZI</name>
<proteinExistence type="predicted"/>
<gene>
    <name evidence="2" type="ORF">GP486_002804</name>
</gene>